<gene>
    <name evidence="2" type="ORF">CKAH01_12576</name>
</gene>
<dbReference type="EMBL" id="VYYT01000031">
    <property type="protein sequence ID" value="KAK2776052.1"/>
    <property type="molecule type" value="Genomic_DNA"/>
</dbReference>
<sequence length="119" mass="12344">MQVAPGPSSSADAGLDHATGLRLGRVMLATNQPPGRGEWEGRMDRGSLSNGRGRLILGIQSRARGRTGRMAALEASSSPEDGGRDDQQEPSECIRYAGGGGGGLLLCKAASRVDVKVKL</sequence>
<evidence type="ECO:0000256" key="1">
    <source>
        <dbReference type="SAM" id="MobiDB-lite"/>
    </source>
</evidence>
<comment type="caution">
    <text evidence="2">The sequence shown here is derived from an EMBL/GenBank/DDBJ whole genome shotgun (WGS) entry which is preliminary data.</text>
</comment>
<dbReference type="AlphaFoldDB" id="A0AAD9YQJ4"/>
<accession>A0AAD9YQJ4</accession>
<evidence type="ECO:0000313" key="3">
    <source>
        <dbReference type="Proteomes" id="UP001281614"/>
    </source>
</evidence>
<feature type="region of interest" description="Disordered" evidence="1">
    <location>
        <begin position="66"/>
        <end position="92"/>
    </location>
</feature>
<reference evidence="2" key="1">
    <citation type="submission" date="2023-02" db="EMBL/GenBank/DDBJ databases">
        <title>Colletotrichum kahawae CIFC_Que2 genome sequencing and assembly.</title>
        <authorList>
            <person name="Baroncelli R."/>
        </authorList>
    </citation>
    <scope>NUCLEOTIDE SEQUENCE</scope>
    <source>
        <strain evidence="2">CIFC_Que2</strain>
    </source>
</reference>
<proteinExistence type="predicted"/>
<organism evidence="2 3">
    <name type="scientific">Colletotrichum kahawae</name>
    <name type="common">Coffee berry disease fungus</name>
    <dbReference type="NCBI Taxonomy" id="34407"/>
    <lineage>
        <taxon>Eukaryota</taxon>
        <taxon>Fungi</taxon>
        <taxon>Dikarya</taxon>
        <taxon>Ascomycota</taxon>
        <taxon>Pezizomycotina</taxon>
        <taxon>Sordariomycetes</taxon>
        <taxon>Hypocreomycetidae</taxon>
        <taxon>Glomerellales</taxon>
        <taxon>Glomerellaceae</taxon>
        <taxon>Colletotrichum</taxon>
        <taxon>Colletotrichum gloeosporioides species complex</taxon>
    </lineage>
</organism>
<protein>
    <submittedName>
        <fullName evidence="2">Uncharacterized protein</fullName>
    </submittedName>
</protein>
<feature type="region of interest" description="Disordered" evidence="1">
    <location>
        <begin position="30"/>
        <end position="52"/>
    </location>
</feature>
<dbReference type="Proteomes" id="UP001281614">
    <property type="component" value="Unassembled WGS sequence"/>
</dbReference>
<keyword evidence="3" id="KW-1185">Reference proteome</keyword>
<evidence type="ECO:0000313" key="2">
    <source>
        <dbReference type="EMBL" id="KAK2776052.1"/>
    </source>
</evidence>
<name>A0AAD9YQJ4_COLKA</name>